<feature type="non-terminal residue" evidence="3">
    <location>
        <position position="651"/>
    </location>
</feature>
<dbReference type="AlphaFoldDB" id="A0A3B1DTM2"/>
<dbReference type="Gene3D" id="1.10.1200.10">
    <property type="entry name" value="ACP-like"/>
    <property type="match status" value="1"/>
</dbReference>
<dbReference type="GO" id="GO:0005737">
    <property type="term" value="C:cytoplasm"/>
    <property type="evidence" value="ECO:0007669"/>
    <property type="project" value="TreeGrafter"/>
</dbReference>
<dbReference type="SUPFAM" id="SSF56801">
    <property type="entry name" value="Acetyl-CoA synthetase-like"/>
    <property type="match status" value="1"/>
</dbReference>
<organism evidence="3">
    <name type="scientific">hydrothermal vent metagenome</name>
    <dbReference type="NCBI Taxonomy" id="652676"/>
    <lineage>
        <taxon>unclassified sequences</taxon>
        <taxon>metagenomes</taxon>
        <taxon>ecological metagenomes</taxon>
    </lineage>
</organism>
<feature type="domain" description="Carrier" evidence="2">
    <location>
        <begin position="541"/>
        <end position="616"/>
    </location>
</feature>
<dbReference type="InterPro" id="IPR000873">
    <property type="entry name" value="AMP-dep_synth/lig_dom"/>
</dbReference>
<feature type="region of interest" description="Disordered" evidence="1">
    <location>
        <begin position="520"/>
        <end position="544"/>
    </location>
</feature>
<dbReference type="GO" id="GO:0031177">
    <property type="term" value="F:phosphopantetheine binding"/>
    <property type="evidence" value="ECO:0007669"/>
    <property type="project" value="TreeGrafter"/>
</dbReference>
<dbReference type="SUPFAM" id="SSF47336">
    <property type="entry name" value="ACP-like"/>
    <property type="match status" value="1"/>
</dbReference>
<dbReference type="InterPro" id="IPR036736">
    <property type="entry name" value="ACP-like_sf"/>
</dbReference>
<dbReference type="InterPro" id="IPR042099">
    <property type="entry name" value="ANL_N_sf"/>
</dbReference>
<dbReference type="GO" id="GO:0044550">
    <property type="term" value="P:secondary metabolite biosynthetic process"/>
    <property type="evidence" value="ECO:0007669"/>
    <property type="project" value="TreeGrafter"/>
</dbReference>
<dbReference type="PANTHER" id="PTHR45527">
    <property type="entry name" value="NONRIBOSOMAL PEPTIDE SYNTHETASE"/>
    <property type="match status" value="1"/>
</dbReference>
<dbReference type="Gene3D" id="3.40.50.12780">
    <property type="entry name" value="N-terminal domain of ligase-like"/>
    <property type="match status" value="1"/>
</dbReference>
<evidence type="ECO:0000313" key="3">
    <source>
        <dbReference type="EMBL" id="VAX42261.1"/>
    </source>
</evidence>
<dbReference type="GO" id="GO:0043041">
    <property type="term" value="P:amino acid activation for nonribosomal peptide biosynthetic process"/>
    <property type="evidence" value="ECO:0007669"/>
    <property type="project" value="TreeGrafter"/>
</dbReference>
<dbReference type="Gene3D" id="3.30.300.30">
    <property type="match status" value="1"/>
</dbReference>
<sequence length="651" mass="69270">MSALSSRLQQVLTEHAAQPAVEGTNGSLSYAQLDARSAALAARLAAAGVGPGDFVPILLSRSVEFVLAVAAVVRCGAAYVPIDTTSPAARQTAILGLFEWSVALMTGERPSVLGERVCIDVAEVRPCGAGFQPARGTQGTQAGSLHHKVAAVSETSASPREAGLWVDREDDSPLYLMFTSGSTGTPKGVLVPDRGVARLVIEPDYVDLSPKDRWALASSVAFDAATLEIWAPLLNGGTCVVQEKALPSLAEFGSFFADARITHGWLTAGLFNLLVAEDPTCLAGFHQLLIGGERESPEHVRLFLAACPGVRLIHGYGPTENTTFSLCHRIESVDETPEARVPIGRPIRGSTAMLVDPEGCPILGPGEGELLVGGEGVALGYFNDEELTARRFIERDGSRWYRTGDLVQRDEAGVYTFLGRADRQVKIQGNRIELDEVEKTLAGLPGVGEAIVEVAGEAAEERHLIGWYTGQNGSTPSPEAVLTMLAERLPRIMVPHRLHLVDVMPRMISGKIDRQTLAAGVQGRGGRGGRGGGGGGGGGGELSTETERHLATIWQELLGCDRLDTHSRYAEQGGTSLLSLRVASEIERRCGRKVSPIEVLEHQALGDLARCIDHAPRASDHPPKLVKGDASEITPTRMQQQMLIGSAIDPS</sequence>
<protein>
    <recommendedName>
        <fullName evidence="2">Carrier domain-containing protein</fullName>
    </recommendedName>
</protein>
<dbReference type="Pfam" id="PF00501">
    <property type="entry name" value="AMP-binding"/>
    <property type="match status" value="1"/>
</dbReference>
<dbReference type="Pfam" id="PF13193">
    <property type="entry name" value="AMP-binding_C"/>
    <property type="match status" value="1"/>
</dbReference>
<accession>A0A3B1DTM2</accession>
<feature type="compositionally biased region" description="Gly residues" evidence="1">
    <location>
        <begin position="522"/>
        <end position="541"/>
    </location>
</feature>
<dbReference type="EMBL" id="UOGK01000666">
    <property type="protein sequence ID" value="VAX42261.1"/>
    <property type="molecule type" value="Genomic_DNA"/>
</dbReference>
<dbReference type="NCBIfam" id="TIGR01733">
    <property type="entry name" value="AA-adenyl-dom"/>
    <property type="match status" value="1"/>
</dbReference>
<dbReference type="InterPro" id="IPR010071">
    <property type="entry name" value="AA_adenyl_dom"/>
</dbReference>
<dbReference type="InterPro" id="IPR045851">
    <property type="entry name" value="AMP-bd_C_sf"/>
</dbReference>
<dbReference type="InterPro" id="IPR025110">
    <property type="entry name" value="AMP-bd_C"/>
</dbReference>
<reference evidence="3" key="1">
    <citation type="submission" date="2018-06" db="EMBL/GenBank/DDBJ databases">
        <authorList>
            <person name="Zhirakovskaya E."/>
        </authorList>
    </citation>
    <scope>NUCLEOTIDE SEQUENCE</scope>
</reference>
<dbReference type="InterPro" id="IPR020845">
    <property type="entry name" value="AMP-binding_CS"/>
</dbReference>
<dbReference type="InterPro" id="IPR009081">
    <property type="entry name" value="PP-bd_ACP"/>
</dbReference>
<evidence type="ECO:0000256" key="1">
    <source>
        <dbReference type="SAM" id="MobiDB-lite"/>
    </source>
</evidence>
<dbReference type="PANTHER" id="PTHR45527:SF1">
    <property type="entry name" value="FATTY ACID SYNTHASE"/>
    <property type="match status" value="1"/>
</dbReference>
<evidence type="ECO:0000259" key="2">
    <source>
        <dbReference type="PROSITE" id="PS50075"/>
    </source>
</evidence>
<dbReference type="PROSITE" id="PS00455">
    <property type="entry name" value="AMP_BINDING"/>
    <property type="match status" value="1"/>
</dbReference>
<dbReference type="Pfam" id="PF00550">
    <property type="entry name" value="PP-binding"/>
    <property type="match status" value="1"/>
</dbReference>
<proteinExistence type="predicted"/>
<gene>
    <name evidence="3" type="ORF">MNBD_PLANCTO03-32</name>
</gene>
<name>A0A3B1DTM2_9ZZZZ</name>
<dbReference type="PROSITE" id="PS50075">
    <property type="entry name" value="CARRIER"/>
    <property type="match status" value="1"/>
</dbReference>